<feature type="region of interest" description="Disordered" evidence="1">
    <location>
        <begin position="178"/>
        <end position="204"/>
    </location>
</feature>
<feature type="domain" description="Cadherin" evidence="2">
    <location>
        <begin position="950"/>
        <end position="1058"/>
    </location>
</feature>
<dbReference type="RefSeq" id="WP_407844453.1">
    <property type="nucleotide sequence ID" value="NZ_BAAFSG010000001.1"/>
</dbReference>
<feature type="compositionally biased region" description="Gly residues" evidence="1">
    <location>
        <begin position="1418"/>
        <end position="1427"/>
    </location>
</feature>
<dbReference type="EMBL" id="BAAFSG010000001">
    <property type="protein sequence ID" value="GAB1253779.1"/>
    <property type="molecule type" value="Genomic_DNA"/>
</dbReference>
<dbReference type="SUPFAM" id="SSF51120">
    <property type="entry name" value="beta-Roll"/>
    <property type="match status" value="1"/>
</dbReference>
<dbReference type="PANTHER" id="PTHR14139:SF2">
    <property type="entry name" value="CALSYNTENIN-1"/>
    <property type="match status" value="1"/>
</dbReference>
<gene>
    <name evidence="3" type="ORF">Defa_12660</name>
</gene>
<sequence>MRSLTLSRPAASQQTLVAAEPDSRITLNFPADQASLERAGDDLLFSFDDGSSIRIENFYSEYNKDNAPDFEIDGQLVSSADFFSAFGPDLAPAAGPAAGAERSARYSQWGDSALMDGIDHLNGLDIGFDGSGTDSQSENGLGFFASASPTAGMTIPPLPPEPNEPPEIGAHTDHLRLKESGVGPTSTSSNPNTPIAGTPSAKGQIYATDPDARDVLQYRIEAADADTASSITSNTMSNGVQTIVTSYGVLVLNTNDVPPTYTYTIDQGKCDFLGVNDPDIEQKFNVVVSDGRGGVVKGEIAITIEGTNDRPIITITDDKNGQLSVTEDVNTAASGTYVVSDPDSDGHWATGADNTNHSYSIHSGSGTSGNADNGDFGETSTFSTKYGTLTVNPDGSYSYTLNNDSSEVQRLGEGQSKVETFEVTVTDKWGANSSQTITVTINGTNDAPEIDISSGTLTLKESGVGAQNDPNVDNSGQFQGHAGNNYTIKGTSTAKESFSVSDNDSADVLTATLTDSDGNAVPGCNAIAGANGTWTITTEHGILTIIPHRTVNSATGEQKIIYEYTYKLDNAKADHLAEGDTVDYKFTVSVTDGHSAPKIHDINIHIEGTNDRPYLALENAQLLKDSGVHNGNEATSDTQNKVDSGSGSYQYEKTVINGQLNNPDALGNNIIDKDDGATHTYRVVTETGWSTKGVTEVSSVKLGGTAQNTNVPNGLTNTVVSEDAGQVVIKNEYGTLVLKADGSYTFELDTTEGGAADKLPQGATITMTFPVMITDDKGATSVNNLNITVVGTNDRPELADLGQYDLTENTEAFQVEGTAEGSDVDHGAVLTYSITDANGAPPTVLPGAVIQGKYGTLTLDPATGKYTYTLNNSLSSIQELKNGDVVEEVFTVTVKDEHGASDSKQLVINIHGQDNAPAFIVPAEVFQVRESGVGTVDAKGNLTNYYGNEEYQGSGTISGKAQAVDVDKDDTENLKYYFLNSSGGRETTLVTTYGTVTIDPDTGEYTYTLNDASEAVNKLQANEHASDGFTIVAVDPNGNTGEMNITVNIVGTNDRPELKDAIQDRELREDSGSYVTTGQVEATDVDLPDGEKLIYSLVHDGNTVQTIEGKYGYIQLDTFTGKYTYHLYNDKVQFLSEGQSVDDTFVVRVTDNLGAFVDGDIKVTIHGTQDDPTMETAVLVLDEDTAQSGTRNIVWHDKDDDDDLLRITADGKDLTGNDSVEIVGKFGTLTLHADGTYSYKLNTGDVQYLNVGDSEKDVFNVKLTTGHTNGAGQEISSSVDGTITVIITGTNDAPVFTAKEWQPDGPATSLQTSGQVWATDVDNKDYTNDSSASELKFYFEKGEGDDTQYVQTIEGKYGSITINTLTGEYTYHLNIHGSAYKGLGKDVEVSEEFAVGVIDPHGAKDNATITINVIGKGSGGTGGGGGDPTDPIDPNDPGGNTPSDTLKVTDLDVKEDVDADGIDDGYITASGKLTLKDGGDPTDQFYLKSSDGTDAVLTNTGLYGSLILKPDGSYTYVLNNDSTAVQSLRDGDQKTETFTVYHPKEGKIDITVTVEGTNDQPRITTPGGAHENGQDIAKTEGVTGKIVATDIDAGDTLSYFLKDKDGNLVDKIETEHGVITIDKNTGEYKYLLNSNHGQLNADQTVKEVFTVVAQDNSGNTASDTSAPTQITITITGDNTPPTVTVTNLTVTEDSALSDSSQVQVADDVSTGTTYGAATSNTGPLQTVVQGQYGTLIINRDTGNYTYTLNNGLDAVQGLHEGQQLTETFYITVTDKHGASVVEPLDVTVKGTNDAPVLFVESGLSIAEGEIAVSGQSQVHDKDANETHTFSHSGAQGNDDYGTFTIDANGKYTFTLDNDSDAVKKLALGQSVDLTYTVTVTDIDGLTDQRDVVITITGTNNAPEVKATVAEVTEDDIRTGPNGSEMVFASGHIEATDPDAGAQLQYFVKSNGQTDQIARGSYGTLTISSVTGQYLYVLNNADPAVQALGRNDSMTETFTVVVRDEHGKATETQLTVTINGANDAPVITSAPGLTVTEDTVLTSSGKLIFTDVDATDTHTFGVSTKDGQQGESAAGKYGTLTIDSNGNYTYTLDNSNPDVQKLAQGESTTEIFTVYVSDGAETVQKDIVVTIKGTNTSPTIESFDPALAVTEGGSDASGTVVGADVDNGARLSYYVGNDNATNSSAQKITGQFGTLSIDNNGKYTYSLIEDKALVINPGEVREETFTIFVKDEHGALAKETVTISVTGTESTPVISVAADLTVKEDEILDSHSTVTVLDDARDMGNHTFGVSVAGNGSFAGTAAGAYGKLVIDANGTYTYYLDNDLGSVQSLGKGESVEEHFTIQVTDPQGNSTTKDIVVKVEGTNDAPAISSWEPVGSDITEGSGLAITGTVIATDVDANDVLSYFVGAANAGSSNSQTYKGTYGTVTIAADGTYSYVLHAGADKLSQGQQANETFAVLVSDGKGGWASKDVTVNITGTNNTPVLEEASGSIYVPFALSGSQITGQLQGHDVDANDVLTYGLQGGVDDGSGSITLQGQYGTLTIDSATGQYTYELDMSNPTVQHLGKGSTLNETFTTTVHDGWETVNSKLEITVNSDHTVKGLDTPGILYGDSSDNLLLGSGGDDIIKGGIGNEALFGGEGNDILYGGAGNDYLDGGSGSNQLYGGEGNDVLVFSASNTVMDGGTGIDMMIGADKDTLDSLFANPATNTIQNIEIFVTDGGKGLTSLADLENLGVLLNNNEKIVLSSDWNVNTDQTPSSMSNDYVAFTNDSMTILVAKAALAEGI</sequence>
<protein>
    <recommendedName>
        <fullName evidence="2">Cadherin domain-containing protein</fullName>
    </recommendedName>
</protein>
<dbReference type="Gene3D" id="2.60.40.10">
    <property type="entry name" value="Immunoglobulins"/>
    <property type="match status" value="8"/>
</dbReference>
<dbReference type="Pfam" id="PF00353">
    <property type="entry name" value="HemolysinCabind"/>
    <property type="match status" value="1"/>
</dbReference>
<dbReference type="Proteomes" id="UP001628192">
    <property type="component" value="Unassembled WGS sequence"/>
</dbReference>
<evidence type="ECO:0000313" key="3">
    <source>
        <dbReference type="EMBL" id="GAB1253779.1"/>
    </source>
</evidence>
<organism evidence="3 4">
    <name type="scientific">Desulfovibrio falkowii</name>
    <dbReference type="NCBI Taxonomy" id="3136602"/>
    <lineage>
        <taxon>Bacteria</taxon>
        <taxon>Pseudomonadati</taxon>
        <taxon>Thermodesulfobacteriota</taxon>
        <taxon>Desulfovibrionia</taxon>
        <taxon>Desulfovibrionales</taxon>
        <taxon>Desulfovibrionaceae</taxon>
        <taxon>Desulfovibrio</taxon>
    </lineage>
</organism>
<dbReference type="InterPro" id="IPR013783">
    <property type="entry name" value="Ig-like_fold"/>
</dbReference>
<dbReference type="Pfam" id="PF17803">
    <property type="entry name" value="Cadherin_4"/>
    <property type="match status" value="6"/>
</dbReference>
<dbReference type="PRINTS" id="PR00313">
    <property type="entry name" value="CABNDNGRPT"/>
</dbReference>
<accession>A0ABQ0E7M4</accession>
<dbReference type="InterPro" id="IPR011049">
    <property type="entry name" value="Serralysin-like_metalloprot_C"/>
</dbReference>
<dbReference type="NCBIfam" id="TIGR01965">
    <property type="entry name" value="VCBS_repeat"/>
    <property type="match status" value="19"/>
</dbReference>
<keyword evidence="4" id="KW-1185">Reference proteome</keyword>
<feature type="region of interest" description="Disordered" evidence="1">
    <location>
        <begin position="627"/>
        <end position="647"/>
    </location>
</feature>
<dbReference type="InterPro" id="IPR001343">
    <property type="entry name" value="Hemolysn_Ca-bd"/>
</dbReference>
<dbReference type="PROSITE" id="PS50268">
    <property type="entry name" value="CADHERIN_2"/>
    <property type="match status" value="4"/>
</dbReference>
<dbReference type="SMART" id="SM00112">
    <property type="entry name" value="CA"/>
    <property type="match status" value="5"/>
</dbReference>
<dbReference type="PANTHER" id="PTHR14139">
    <property type="entry name" value="CALSYNTENIN"/>
    <property type="match status" value="1"/>
</dbReference>
<reference evidence="3 4" key="1">
    <citation type="journal article" date="2025" name="Int. J. Syst. Evol. Microbiol.">
        <title>Desulfovibrio falkowii sp. nov., Porphyromonas miyakawae sp. nov., Mediterraneibacter flintii sp. nov. and Owariibacterium komagatae gen. nov., sp. nov., isolated from human faeces.</title>
        <authorList>
            <person name="Hamaguchi T."/>
            <person name="Ohara M."/>
            <person name="Hisatomi A."/>
            <person name="Sekiguchi K."/>
            <person name="Takeda J.I."/>
            <person name="Ueyama J."/>
            <person name="Ito M."/>
            <person name="Nishiwaki H."/>
            <person name="Ogi T."/>
            <person name="Hirayama M."/>
            <person name="Ohkuma M."/>
            <person name="Sakamoto M."/>
            <person name="Ohno K."/>
        </authorList>
    </citation>
    <scope>NUCLEOTIDE SEQUENCE [LARGE SCALE GENOMIC DNA]</scope>
    <source>
        <strain evidence="3 4">13CB8C</strain>
    </source>
</reference>
<dbReference type="InterPro" id="IPR040853">
    <property type="entry name" value="RapA2_cadherin-like"/>
</dbReference>
<comment type="caution">
    <text evidence="3">The sequence shown here is derived from an EMBL/GenBank/DDBJ whole genome shotgun (WGS) entry which is preliminary data.</text>
</comment>
<feature type="domain" description="Cadherin" evidence="2">
    <location>
        <begin position="1920"/>
        <end position="2032"/>
    </location>
</feature>
<feature type="compositionally biased region" description="Polar residues" evidence="1">
    <location>
        <begin position="632"/>
        <end position="647"/>
    </location>
</feature>
<dbReference type="Pfam" id="PF17963">
    <property type="entry name" value="Big_9"/>
    <property type="match status" value="1"/>
</dbReference>
<dbReference type="InterPro" id="IPR002126">
    <property type="entry name" value="Cadherin-like_dom"/>
</dbReference>
<dbReference type="Gene3D" id="2.60.40.60">
    <property type="entry name" value="Cadherins"/>
    <property type="match status" value="1"/>
</dbReference>
<evidence type="ECO:0000313" key="4">
    <source>
        <dbReference type="Proteomes" id="UP001628192"/>
    </source>
</evidence>
<name>A0ABQ0E7M4_9BACT</name>
<feature type="domain" description="Cadherin" evidence="2">
    <location>
        <begin position="1582"/>
        <end position="1683"/>
    </location>
</feature>
<feature type="region of interest" description="Disordered" evidence="1">
    <location>
        <begin position="1418"/>
        <end position="1445"/>
    </location>
</feature>
<evidence type="ECO:0000256" key="1">
    <source>
        <dbReference type="SAM" id="MobiDB-lite"/>
    </source>
</evidence>
<feature type="compositionally biased region" description="Polar residues" evidence="1">
    <location>
        <begin position="183"/>
        <end position="195"/>
    </location>
</feature>
<feature type="domain" description="Cadherin" evidence="2">
    <location>
        <begin position="317"/>
        <end position="450"/>
    </location>
</feature>
<proteinExistence type="predicted"/>
<dbReference type="InterPro" id="IPR010221">
    <property type="entry name" value="VCBS_dom"/>
</dbReference>
<evidence type="ECO:0000259" key="2">
    <source>
        <dbReference type="PROSITE" id="PS50268"/>
    </source>
</evidence>